<dbReference type="Gene3D" id="3.90.1490.10">
    <property type="entry name" value="putative n-type atp pyrophosphatase, domain 2"/>
    <property type="match status" value="1"/>
</dbReference>
<dbReference type="RefSeq" id="WP_189454983.1">
    <property type="nucleotide sequence ID" value="NZ_BMYD01000002.1"/>
</dbReference>
<evidence type="ECO:0000259" key="1">
    <source>
        <dbReference type="Pfam" id="PF01902"/>
    </source>
</evidence>
<dbReference type="SUPFAM" id="SSF52402">
    <property type="entry name" value="Adenine nucleotide alpha hydrolases-like"/>
    <property type="match status" value="1"/>
</dbReference>
<organism evidence="2 3">
    <name type="scientific">Cognatilysobacter bugurensis</name>
    <dbReference type="NCBI Taxonomy" id="543356"/>
    <lineage>
        <taxon>Bacteria</taxon>
        <taxon>Pseudomonadati</taxon>
        <taxon>Pseudomonadota</taxon>
        <taxon>Gammaproteobacteria</taxon>
        <taxon>Lysobacterales</taxon>
        <taxon>Lysobacteraceae</taxon>
        <taxon>Cognatilysobacter</taxon>
    </lineage>
</organism>
<dbReference type="InterPro" id="IPR002761">
    <property type="entry name" value="Diphthami_syn_dom"/>
</dbReference>
<gene>
    <name evidence="2" type="ORF">GCM10007067_14840</name>
</gene>
<evidence type="ECO:0000313" key="2">
    <source>
        <dbReference type="EMBL" id="GHA78592.1"/>
    </source>
</evidence>
<dbReference type="AlphaFoldDB" id="A0A918W8P1"/>
<keyword evidence="3" id="KW-1185">Reference proteome</keyword>
<comment type="caution">
    <text evidence="2">The sequence shown here is derived from an EMBL/GenBank/DDBJ whole genome shotgun (WGS) entry which is preliminary data.</text>
</comment>
<reference evidence="2" key="2">
    <citation type="submission" date="2020-09" db="EMBL/GenBank/DDBJ databases">
        <authorList>
            <person name="Sun Q."/>
            <person name="Kim S."/>
        </authorList>
    </citation>
    <scope>NUCLEOTIDE SEQUENCE</scope>
    <source>
        <strain evidence="2">KCTC 23077</strain>
    </source>
</reference>
<accession>A0A918W8P1</accession>
<dbReference type="Pfam" id="PF01902">
    <property type="entry name" value="Diphthami_syn_2"/>
    <property type="match status" value="1"/>
</dbReference>
<feature type="domain" description="Diphthamide synthase" evidence="1">
    <location>
        <begin position="5"/>
        <end position="84"/>
    </location>
</feature>
<sequence length="102" mass="11115">MVQRPLFGRDTEALAREMVDGLRAMLCCVDTQQFDAQFSGASFDAALVDVLPATCDPCAEKGEFHTLVHAGPMFDGPVPITRGEGVLREARFVYTELELAGH</sequence>
<proteinExistence type="predicted"/>
<protein>
    <recommendedName>
        <fullName evidence="1">Diphthamide synthase domain-containing protein</fullName>
    </recommendedName>
</protein>
<dbReference type="EMBL" id="BMYD01000002">
    <property type="protein sequence ID" value="GHA78592.1"/>
    <property type="molecule type" value="Genomic_DNA"/>
</dbReference>
<name>A0A918W8P1_9GAMM</name>
<reference evidence="2" key="1">
    <citation type="journal article" date="2014" name="Int. J. Syst. Evol. Microbiol.">
        <title>Complete genome sequence of Corynebacterium casei LMG S-19264T (=DSM 44701T), isolated from a smear-ripened cheese.</title>
        <authorList>
            <consortium name="US DOE Joint Genome Institute (JGI-PGF)"/>
            <person name="Walter F."/>
            <person name="Albersmeier A."/>
            <person name="Kalinowski J."/>
            <person name="Ruckert C."/>
        </authorList>
    </citation>
    <scope>NUCLEOTIDE SEQUENCE</scope>
    <source>
        <strain evidence="2">KCTC 23077</strain>
    </source>
</reference>
<evidence type="ECO:0000313" key="3">
    <source>
        <dbReference type="Proteomes" id="UP000646426"/>
    </source>
</evidence>
<dbReference type="Proteomes" id="UP000646426">
    <property type="component" value="Unassembled WGS sequence"/>
</dbReference>